<gene>
    <name evidence="1" type="ORF">EE52_0216905</name>
</gene>
<dbReference type="Pfam" id="PF06293">
    <property type="entry name" value="Kdo"/>
    <property type="match status" value="1"/>
</dbReference>
<protein>
    <recommendedName>
        <fullName evidence="2">Lipopolysaccharide kinase family protein</fullName>
    </recommendedName>
</protein>
<organism evidence="1">
    <name type="scientific">Bacteroides fragilis</name>
    <dbReference type="NCBI Taxonomy" id="817"/>
    <lineage>
        <taxon>Bacteria</taxon>
        <taxon>Pseudomonadati</taxon>
        <taxon>Bacteroidota</taxon>
        <taxon>Bacteroidia</taxon>
        <taxon>Bacteroidales</taxon>
        <taxon>Bacteroidaceae</taxon>
        <taxon>Bacteroides</taxon>
    </lineage>
</organism>
<dbReference type="PROSITE" id="PS00109">
    <property type="entry name" value="PROTEIN_KINASE_TYR"/>
    <property type="match status" value="1"/>
</dbReference>
<reference evidence="1" key="1">
    <citation type="book" date="2014" name="THE 24TH EUROPEAN CONGRESS OF CLINICAL MICROBIOLOGY AND INFECTIOUS DISEASES" publisher="ECCMID 2014" city="Barcelona, Spain">
        <title>Identification of resistance genes in three multidrug-resistant Bacteroides fragilis isolates by whole genome sequencing.</title>
        <editorList>
            <person name="Unknown"/>
            <person name="A."/>
        </editorList>
        <authorList>
            <person name="Sydenham T.V."/>
            <person name="Hasman H."/>
            <person name="Wang M."/>
            <person name="Soki J."/>
            <person name="Nagy E."/>
            <person name="Justesen U.S."/>
        </authorList>
    </citation>
    <scope>NUCLEOTIDE SEQUENCE</scope>
    <source>
        <strain evidence="1">DCMOUH0018B</strain>
    </source>
</reference>
<comment type="caution">
    <text evidence="1">The sequence shown here is derived from an EMBL/GenBank/DDBJ whole genome shotgun (WGS) entry which is preliminary data.</text>
</comment>
<dbReference type="SUPFAM" id="SSF56112">
    <property type="entry name" value="Protein kinase-like (PK-like)"/>
    <property type="match status" value="1"/>
</dbReference>
<evidence type="ECO:0008006" key="2">
    <source>
        <dbReference type="Google" id="ProtNLM"/>
    </source>
</evidence>
<name>A0A0I9S7D3_BACFG</name>
<dbReference type="PATRIC" id="fig|817.53.peg.3487"/>
<reference evidence="1" key="2">
    <citation type="submission" date="2014-07" db="EMBL/GenBank/DDBJ databases">
        <title>Genetics and epidemiology of antimicrobial resistance in B. fragilis group.</title>
        <authorList>
            <person name="Sydenham T.V."/>
            <person name="Hasman H."/>
            <person name="Kemp M."/>
            <person name="Justesen U.S."/>
        </authorList>
    </citation>
    <scope>NUCLEOTIDE SEQUENCE [LARGE SCALE GENOMIC DNA]</scope>
    <source>
        <strain evidence="1">DCMOUH0018B</strain>
    </source>
</reference>
<dbReference type="GO" id="GO:0004672">
    <property type="term" value="F:protein kinase activity"/>
    <property type="evidence" value="ECO:0007669"/>
    <property type="project" value="InterPro"/>
</dbReference>
<dbReference type="AlphaFoldDB" id="A0A0I9S7D3"/>
<evidence type="ECO:0000313" key="1">
    <source>
        <dbReference type="EMBL" id="KFX73645.1"/>
    </source>
</evidence>
<sequence>MNWISRIIHPRRVFVGDDFQDLSSFVRVLPVHFENGGTLIYEGRNKLKEFEIHGRKLIVKSYQLPHLINRVVYNSFRASKARRSYQYAQMLRKAGIGSPAPVGFYSTGTWLLFGRSYFVSLKSECPYTYRNLLEETFTGDKEKVLRAIARTTAALHENGFLHKDYSGGNILFRETDKGIEVEIIDLNRMRFGKVDIETGCKNFERLPGTHEMFVILADEYAKVRGFDADRCLELIEKSHL</sequence>
<dbReference type="InterPro" id="IPR008266">
    <property type="entry name" value="Tyr_kinase_AS"/>
</dbReference>
<dbReference type="InterPro" id="IPR011009">
    <property type="entry name" value="Kinase-like_dom_sf"/>
</dbReference>
<dbReference type="EMBL" id="JMZZ02000214">
    <property type="protein sequence ID" value="KFX73645.1"/>
    <property type="molecule type" value="Genomic_DNA"/>
</dbReference>
<dbReference type="Gene3D" id="1.10.510.10">
    <property type="entry name" value="Transferase(Phosphotransferase) domain 1"/>
    <property type="match status" value="1"/>
</dbReference>
<proteinExistence type="predicted"/>
<accession>A0A0I9S7D3</accession>